<dbReference type="SUPFAM" id="SSF56112">
    <property type="entry name" value="Protein kinase-like (PK-like)"/>
    <property type="match status" value="1"/>
</dbReference>
<dbReference type="GO" id="GO:0004674">
    <property type="term" value="F:protein serine/threonine kinase activity"/>
    <property type="evidence" value="ECO:0000318"/>
    <property type="project" value="GO_Central"/>
</dbReference>
<evidence type="ECO:0000256" key="9">
    <source>
        <dbReference type="ARBA" id="ARBA00048679"/>
    </source>
</evidence>
<dbReference type="InterPro" id="IPR055164">
    <property type="entry name" value="EDR1/CTR1/ARMC3-like_pept-like"/>
</dbReference>
<comment type="similarity">
    <text evidence="1">Belongs to the protein kinase superfamily. TKL Ser/Thr protein kinase family. RAF subfamily.</text>
</comment>
<sequence length="857" mass="95311">MDDLPDGEGQSDTHSTDANWLSSHEEHKFQSISLAKQDHNSDLADSSLNCMKSDHSFCASQELWSTGSLSSPIPNGFYSIIPDKKLKECFDAIPSPDDLYSLGIEGFKAEIILVDLEKDKKLSAIRQLCVALVKGLSSNPAAMIKKLAGLVCDFYKRPNPQLSPARTSSEEIFHFMENKGIQLLGQIRHGSCRPRAILFKVLADSVGIDSKLLVGISDEESHEHDDSPKHMTVVVMLKSMEFLVDLMRFPGQLIPFSSKAIITSHISAAGESDSADYDSCDSPLEPNSPLCSQRQEQDENNRSFKVTSLRDIMRRTSNSMEGKLRCSSHSEPNVANALCGRRGRKANEHQRTASSSPDHPLSRAHGRSNLGDRQYGDGVAVSRSDGASTSSARRGRPKSMSTSPEIGDDFARCIHICGVCLWGVLCSKISCRLCHVAYVESSPPVLVPGADPAAVRLPMLLMMLLLLPMSRRCLTTRAVKEMSESMRKNRHSRAHNDGSPGHSNDSQRKEEAVGDLNNDEVSVREPNVQEGSRRHIITQKALSLPSSPQRLGNHGSNLREPADFLTAEDLMSTWNKALQSSPFLNKPLLPFEEWHIGFSEIAVGTRVGIGFFGEVFRGIWNGTDVAIKVFLEQDLTMENMEDFCNEISILSRLRHPNVILFLGACMKPPHLSLVTEYMEMGSLYYLIHTSGQKSKISWRRRLKMLRDICRGLMCMHRLKIVHRDLKSANCLVNKHWTVKLCDFGLSRLLSNSAMSDNSSAGTPEWMAPELIRNEPFTEKCDIFSLGVIMWELCTLSRPWAGKPPVQVVYSVANEGARLEIPDGPLGSLIADCWTEPEKRPSCQEILTRLLDCEYTLC</sequence>
<feature type="region of interest" description="Disordered" evidence="11">
    <location>
        <begin position="1"/>
        <end position="21"/>
    </location>
</feature>
<dbReference type="GO" id="GO:0005524">
    <property type="term" value="F:ATP binding"/>
    <property type="evidence" value="ECO:0007669"/>
    <property type="project" value="UniProtKB-UniRule"/>
</dbReference>
<evidence type="ECO:0000256" key="4">
    <source>
        <dbReference type="ARBA" id="ARBA00022679"/>
    </source>
</evidence>
<comment type="catalytic activity">
    <reaction evidence="8">
        <text>L-threonyl-[protein] + ATP = O-phospho-L-threonyl-[protein] + ADP + H(+)</text>
        <dbReference type="Rhea" id="RHEA:46608"/>
        <dbReference type="Rhea" id="RHEA-COMP:11060"/>
        <dbReference type="Rhea" id="RHEA-COMP:11605"/>
        <dbReference type="ChEBI" id="CHEBI:15378"/>
        <dbReference type="ChEBI" id="CHEBI:30013"/>
        <dbReference type="ChEBI" id="CHEBI:30616"/>
        <dbReference type="ChEBI" id="CHEBI:61977"/>
        <dbReference type="ChEBI" id="CHEBI:456216"/>
        <dbReference type="EC" id="2.7.11.1"/>
    </reaction>
</comment>
<feature type="region of interest" description="Disordered" evidence="11">
    <location>
        <begin position="272"/>
        <end position="307"/>
    </location>
</feature>
<dbReference type="PROSITE" id="PS50011">
    <property type="entry name" value="PROTEIN_KINASE_DOM"/>
    <property type="match status" value="1"/>
</dbReference>
<dbReference type="GO" id="GO:0007165">
    <property type="term" value="P:signal transduction"/>
    <property type="evidence" value="ECO:0000318"/>
    <property type="project" value="GO_Central"/>
</dbReference>
<reference evidence="13" key="1">
    <citation type="submission" date="2018-08" db="EMBL/GenBank/DDBJ databases">
        <authorList>
            <person name="Rossello M."/>
        </authorList>
    </citation>
    <scope>NUCLEOTIDE SEQUENCE [LARGE SCALE GENOMIC DNA]</scope>
    <source>
        <strain evidence="13">cv. Chinese Spring</strain>
    </source>
</reference>
<evidence type="ECO:0000256" key="11">
    <source>
        <dbReference type="SAM" id="MobiDB-lite"/>
    </source>
</evidence>
<keyword evidence="5 10" id="KW-0547">Nucleotide-binding</keyword>
<dbReference type="SMART" id="SM00220">
    <property type="entry name" value="S_TKc"/>
    <property type="match status" value="1"/>
</dbReference>
<organism evidence="13">
    <name type="scientific">Triticum aestivum</name>
    <name type="common">Wheat</name>
    <dbReference type="NCBI Taxonomy" id="4565"/>
    <lineage>
        <taxon>Eukaryota</taxon>
        <taxon>Viridiplantae</taxon>
        <taxon>Streptophyta</taxon>
        <taxon>Embryophyta</taxon>
        <taxon>Tracheophyta</taxon>
        <taxon>Spermatophyta</taxon>
        <taxon>Magnoliopsida</taxon>
        <taxon>Liliopsida</taxon>
        <taxon>Poales</taxon>
        <taxon>Poaceae</taxon>
        <taxon>BOP clade</taxon>
        <taxon>Pooideae</taxon>
        <taxon>Triticodae</taxon>
        <taxon>Triticeae</taxon>
        <taxon>Triticinae</taxon>
        <taxon>Triticum</taxon>
    </lineage>
</organism>
<dbReference type="InterPro" id="IPR000719">
    <property type="entry name" value="Prot_kinase_dom"/>
</dbReference>
<comment type="catalytic activity">
    <reaction evidence="9">
        <text>L-seryl-[protein] + ATP = O-phospho-L-seryl-[protein] + ADP + H(+)</text>
        <dbReference type="Rhea" id="RHEA:17989"/>
        <dbReference type="Rhea" id="RHEA-COMP:9863"/>
        <dbReference type="Rhea" id="RHEA-COMP:11604"/>
        <dbReference type="ChEBI" id="CHEBI:15378"/>
        <dbReference type="ChEBI" id="CHEBI:29999"/>
        <dbReference type="ChEBI" id="CHEBI:30616"/>
        <dbReference type="ChEBI" id="CHEBI:83421"/>
        <dbReference type="ChEBI" id="CHEBI:456216"/>
        <dbReference type="EC" id="2.7.11.1"/>
    </reaction>
</comment>
<dbReference type="Pfam" id="PF07714">
    <property type="entry name" value="PK_Tyr_Ser-Thr"/>
    <property type="match status" value="1"/>
</dbReference>
<dbReference type="InterPro" id="IPR050167">
    <property type="entry name" value="Ser_Thr_protein_kinase"/>
</dbReference>
<dbReference type="AlphaFoldDB" id="A0A3B6QGX3"/>
<dbReference type="Gramene" id="TraesCS6D02G180500.1">
    <property type="protein sequence ID" value="TraesCS6D02G180500.1"/>
    <property type="gene ID" value="TraesCS6D02G180500"/>
</dbReference>
<feature type="binding site" evidence="10">
    <location>
        <position position="628"/>
    </location>
    <ligand>
        <name>ATP</name>
        <dbReference type="ChEBI" id="CHEBI:30616"/>
    </ligand>
</feature>
<feature type="region of interest" description="Disordered" evidence="11">
    <location>
        <begin position="342"/>
        <end position="404"/>
    </location>
</feature>
<evidence type="ECO:0000313" key="13">
    <source>
        <dbReference type="EnsemblPlants" id="TraesCS6D02G180500.1"/>
    </source>
</evidence>
<dbReference type="Gene3D" id="1.10.510.10">
    <property type="entry name" value="Transferase(Phosphotransferase) domain 1"/>
    <property type="match status" value="1"/>
</dbReference>
<dbReference type="FunFam" id="3.30.200.20:FF:000060">
    <property type="entry name" value="Serine/threonine-protein kinase isoform 1"/>
    <property type="match status" value="1"/>
</dbReference>
<dbReference type="OMA" id="HEWNIEY"/>
<evidence type="ECO:0000256" key="6">
    <source>
        <dbReference type="ARBA" id="ARBA00022777"/>
    </source>
</evidence>
<feature type="compositionally biased region" description="Polar residues" evidence="11">
    <location>
        <begin position="10"/>
        <end position="21"/>
    </location>
</feature>
<dbReference type="EC" id="2.7.11.1" evidence="2"/>
<keyword evidence="7 10" id="KW-0067">ATP-binding</keyword>
<dbReference type="EnsemblPlants" id="TraesCS6D02G180500.1">
    <property type="protein sequence ID" value="TraesCS6D02G180500.1"/>
    <property type="gene ID" value="TraesCS6D02G180500"/>
</dbReference>
<reference evidence="13" key="2">
    <citation type="submission" date="2018-10" db="UniProtKB">
        <authorList>
            <consortium name="EnsemblPlants"/>
        </authorList>
    </citation>
    <scope>IDENTIFICATION</scope>
</reference>
<dbReference type="InterPro" id="IPR001245">
    <property type="entry name" value="Ser-Thr/Tyr_kinase_cat_dom"/>
</dbReference>
<keyword evidence="6" id="KW-0418">Kinase</keyword>
<dbReference type="OrthoDB" id="339325at2759"/>
<dbReference type="CDD" id="cd13999">
    <property type="entry name" value="STKc_MAP3K-like"/>
    <property type="match status" value="1"/>
</dbReference>
<dbReference type="PROSITE" id="PS00107">
    <property type="entry name" value="PROTEIN_KINASE_ATP"/>
    <property type="match status" value="1"/>
</dbReference>
<accession>A0A3B6QGX3</accession>
<evidence type="ECO:0000256" key="3">
    <source>
        <dbReference type="ARBA" id="ARBA00022527"/>
    </source>
</evidence>
<feature type="region of interest" description="Disordered" evidence="11">
    <location>
        <begin position="481"/>
        <end position="555"/>
    </location>
</feature>
<evidence type="ECO:0000256" key="5">
    <source>
        <dbReference type="ARBA" id="ARBA00022741"/>
    </source>
</evidence>
<proteinExistence type="inferred from homology"/>
<evidence type="ECO:0000256" key="1">
    <source>
        <dbReference type="ARBA" id="ARBA00010507"/>
    </source>
</evidence>
<evidence type="ECO:0000256" key="8">
    <source>
        <dbReference type="ARBA" id="ARBA00047899"/>
    </source>
</evidence>
<protein>
    <recommendedName>
        <fullName evidence="2">non-specific serine/threonine protein kinase</fullName>
        <ecNumber evidence="2">2.7.11.1</ecNumber>
    </recommendedName>
</protein>
<dbReference type="STRING" id="4565.A0A3B6QGX3"/>
<dbReference type="Gramene" id="TraesCS6D03G0424400.1">
    <property type="protein sequence ID" value="TraesCS6D03G0424400.1.CDS"/>
    <property type="gene ID" value="TraesCS6D03G0424400"/>
</dbReference>
<dbReference type="Pfam" id="PF14381">
    <property type="entry name" value="EDR1_CTR1_ARMC3_pept"/>
    <property type="match status" value="1"/>
</dbReference>
<name>A0A3B6QGX3_WHEAT</name>
<dbReference type="Proteomes" id="UP000019116">
    <property type="component" value="Chromosome 6D"/>
</dbReference>
<dbReference type="PROSITE" id="PS00108">
    <property type="entry name" value="PROTEIN_KINASE_ST"/>
    <property type="match status" value="1"/>
</dbReference>
<keyword evidence="4" id="KW-0808">Transferase</keyword>
<evidence type="ECO:0000256" key="10">
    <source>
        <dbReference type="PROSITE-ProRule" id="PRU10141"/>
    </source>
</evidence>
<dbReference type="SMR" id="A0A3B6QGX3"/>
<feature type="compositionally biased region" description="Polar residues" evidence="11">
    <location>
        <begin position="540"/>
        <end position="555"/>
    </location>
</feature>
<dbReference type="InterPro" id="IPR017441">
    <property type="entry name" value="Protein_kinase_ATP_BS"/>
</dbReference>
<keyword evidence="3" id="KW-0723">Serine/threonine-protein kinase</keyword>
<evidence type="ECO:0000313" key="14">
    <source>
        <dbReference type="Proteomes" id="UP000019116"/>
    </source>
</evidence>
<evidence type="ECO:0000256" key="7">
    <source>
        <dbReference type="ARBA" id="ARBA00022840"/>
    </source>
</evidence>
<dbReference type="PANTHER" id="PTHR23257:SF821">
    <property type="entry name" value="ATP BINDING PROTEIN"/>
    <property type="match status" value="1"/>
</dbReference>
<keyword evidence="14" id="KW-1185">Reference proteome</keyword>
<evidence type="ECO:0000256" key="2">
    <source>
        <dbReference type="ARBA" id="ARBA00012513"/>
    </source>
</evidence>
<dbReference type="PANTHER" id="PTHR23257">
    <property type="entry name" value="SERINE-THREONINE PROTEIN KINASE"/>
    <property type="match status" value="1"/>
</dbReference>
<dbReference type="Gene3D" id="3.30.200.20">
    <property type="entry name" value="Phosphorylase Kinase, domain 1"/>
    <property type="match status" value="1"/>
</dbReference>
<dbReference type="InterPro" id="IPR011009">
    <property type="entry name" value="Kinase-like_dom_sf"/>
</dbReference>
<dbReference type="InterPro" id="IPR008271">
    <property type="entry name" value="Ser/Thr_kinase_AS"/>
</dbReference>
<evidence type="ECO:0000259" key="12">
    <source>
        <dbReference type="PROSITE" id="PS50011"/>
    </source>
</evidence>
<feature type="domain" description="Protein kinase" evidence="12">
    <location>
        <begin position="601"/>
        <end position="856"/>
    </location>
</feature>